<name>A0A7X0H551_9BACT</name>
<sequence length="280" mass="29487">MSESNPTPPANPESERLLDLLADHTLGLLTPDVNHEMTRLLEDHPELQDDALEEAAALLLVAEAVPSSGQAELPAGLSDKLAADAERFIQPAPAAQPEPTLPDTLNTQNNRGVLAFIGGAVIGAVAASILVALILTTAPEAPVEVTPLAADEQYLEFMQATADVAEYPWTITEPGYEQVTGQVAWSGTTQGGYMVLDQLPANDPATAQYQLWIVDPTRDAFPVDGGVFSVADHVAQDGKAYVPIDAKLRVDQPAAFAITLEQPGGVVKSNNALLVVAAVE</sequence>
<feature type="transmembrane region" description="Helical" evidence="1">
    <location>
        <begin position="113"/>
        <end position="135"/>
    </location>
</feature>
<evidence type="ECO:0000313" key="3">
    <source>
        <dbReference type="EMBL" id="MBB6429410.1"/>
    </source>
</evidence>
<dbReference type="AlphaFoldDB" id="A0A7X0H551"/>
<accession>A0A7X0H551</accession>
<protein>
    <recommendedName>
        <fullName evidence="2">Anti-sigma K factor RskA C-terminal domain-containing protein</fullName>
    </recommendedName>
</protein>
<feature type="domain" description="Anti-sigma K factor RskA C-terminal" evidence="2">
    <location>
        <begin position="124"/>
        <end position="266"/>
    </location>
</feature>
<dbReference type="Pfam" id="PF10099">
    <property type="entry name" value="RskA_C"/>
    <property type="match status" value="1"/>
</dbReference>
<dbReference type="RefSeq" id="WP_184676990.1">
    <property type="nucleotide sequence ID" value="NZ_JACHGY010000001.1"/>
</dbReference>
<keyword evidence="1" id="KW-0812">Transmembrane</keyword>
<keyword evidence="1" id="KW-1133">Transmembrane helix</keyword>
<organism evidence="3 4">
    <name type="scientific">Algisphaera agarilytica</name>
    <dbReference type="NCBI Taxonomy" id="1385975"/>
    <lineage>
        <taxon>Bacteria</taxon>
        <taxon>Pseudomonadati</taxon>
        <taxon>Planctomycetota</taxon>
        <taxon>Phycisphaerae</taxon>
        <taxon>Phycisphaerales</taxon>
        <taxon>Phycisphaeraceae</taxon>
        <taxon>Algisphaera</taxon>
    </lineage>
</organism>
<comment type="caution">
    <text evidence="3">The sequence shown here is derived from an EMBL/GenBank/DDBJ whole genome shotgun (WGS) entry which is preliminary data.</text>
</comment>
<keyword evidence="1" id="KW-0472">Membrane</keyword>
<keyword evidence="4" id="KW-1185">Reference proteome</keyword>
<evidence type="ECO:0000259" key="2">
    <source>
        <dbReference type="Pfam" id="PF10099"/>
    </source>
</evidence>
<proteinExistence type="predicted"/>
<dbReference type="EMBL" id="JACHGY010000001">
    <property type="protein sequence ID" value="MBB6429410.1"/>
    <property type="molecule type" value="Genomic_DNA"/>
</dbReference>
<dbReference type="InterPro" id="IPR018764">
    <property type="entry name" value="RskA_C"/>
</dbReference>
<dbReference type="GO" id="GO:0005886">
    <property type="term" value="C:plasma membrane"/>
    <property type="evidence" value="ECO:0007669"/>
    <property type="project" value="InterPro"/>
</dbReference>
<evidence type="ECO:0000256" key="1">
    <source>
        <dbReference type="SAM" id="Phobius"/>
    </source>
</evidence>
<dbReference type="Proteomes" id="UP000541810">
    <property type="component" value="Unassembled WGS sequence"/>
</dbReference>
<evidence type="ECO:0000313" key="4">
    <source>
        <dbReference type="Proteomes" id="UP000541810"/>
    </source>
</evidence>
<reference evidence="3 4" key="1">
    <citation type="submission" date="2020-08" db="EMBL/GenBank/DDBJ databases">
        <title>Genomic Encyclopedia of Type Strains, Phase IV (KMG-IV): sequencing the most valuable type-strain genomes for metagenomic binning, comparative biology and taxonomic classification.</title>
        <authorList>
            <person name="Goeker M."/>
        </authorList>
    </citation>
    <scope>NUCLEOTIDE SEQUENCE [LARGE SCALE GENOMIC DNA]</scope>
    <source>
        <strain evidence="3 4">DSM 103725</strain>
    </source>
</reference>
<gene>
    <name evidence="3" type="ORF">HNQ40_001216</name>
</gene>